<dbReference type="Gene3D" id="3.90.470.20">
    <property type="entry name" value="4'-phosphopantetheinyl transferase domain"/>
    <property type="match status" value="2"/>
</dbReference>
<sequence length="395" mass="43790">MLPFRNEIISRNLFSVSSLPSHPLPCPREAHLWYLLPEEVKSTSLINQYSKILSPCESQDVLRRNGAELQKSALLARTLVRTTLSRYCNVTPAALRFGKNGYGKPQLLRKHGDGLSLPCLHFNVSHSSSLVACCVAMNSQVGIDVEERNRKLKHDVLSLARRFYSPDEVRFLEGLSEHELRRQEFIKLWTMKEAYVKALGRGFSAAPFRNFAIQLEVEEGKLTSSNASKITITAHCDDDILTTNWQFALVELSSHYATICVERTCDNGGEESEPFKLKIWKTVPFVDDECILQTDASKVTPSSGDHATEREKVEDETAGSSKKWEVSKKAKAAGDQAKGKDREPGSTSGNCISSMQVKGTAKDIEASLKGKRVRAVAVKGKVNVAEKLVGSISAY</sequence>
<evidence type="ECO:0000256" key="2">
    <source>
        <dbReference type="ARBA" id="ARBA00022679"/>
    </source>
</evidence>
<keyword evidence="2" id="KW-0808">Transferase</keyword>
<evidence type="ECO:0000256" key="1">
    <source>
        <dbReference type="ARBA" id="ARBA00013172"/>
    </source>
</evidence>
<dbReference type="Pfam" id="PF01648">
    <property type="entry name" value="ACPS"/>
    <property type="match status" value="1"/>
</dbReference>
<dbReference type="AlphaFoldDB" id="A0A835QBF4"/>
<dbReference type="GO" id="GO:0019878">
    <property type="term" value="P:lysine biosynthetic process via aminoadipic acid"/>
    <property type="evidence" value="ECO:0007669"/>
    <property type="project" value="TreeGrafter"/>
</dbReference>
<keyword evidence="7" id="KW-1185">Reference proteome</keyword>
<feature type="region of interest" description="Disordered" evidence="3">
    <location>
        <begin position="297"/>
        <end position="354"/>
    </location>
</feature>
<gene>
    <name evidence="6" type="ORF">HPP92_018124</name>
</gene>
<dbReference type="SUPFAM" id="SSF56214">
    <property type="entry name" value="4'-phosphopantetheinyl transferase"/>
    <property type="match status" value="2"/>
</dbReference>
<evidence type="ECO:0000313" key="6">
    <source>
        <dbReference type="EMBL" id="KAG0466544.1"/>
    </source>
</evidence>
<dbReference type="Pfam" id="PF22624">
    <property type="entry name" value="AASDHPPT_N"/>
    <property type="match status" value="1"/>
</dbReference>
<dbReference type="InterPro" id="IPR037143">
    <property type="entry name" value="4-PPantetheinyl_Trfase_dom_sf"/>
</dbReference>
<feature type="compositionally biased region" description="Polar residues" evidence="3">
    <location>
        <begin position="345"/>
        <end position="354"/>
    </location>
</feature>
<dbReference type="InterPro" id="IPR050559">
    <property type="entry name" value="P-Pant_transferase_sf"/>
</dbReference>
<dbReference type="Proteomes" id="UP000636800">
    <property type="component" value="Unassembled WGS sequence"/>
</dbReference>
<accession>A0A835QBF4</accession>
<dbReference type="InterPro" id="IPR055066">
    <property type="entry name" value="AASDHPPT_N"/>
</dbReference>
<dbReference type="GO" id="GO:0000287">
    <property type="term" value="F:magnesium ion binding"/>
    <property type="evidence" value="ECO:0007669"/>
    <property type="project" value="InterPro"/>
</dbReference>
<feature type="domain" description="4'-phosphopantetheinyl transferase N-terminal" evidence="5">
    <location>
        <begin position="48"/>
        <end position="133"/>
    </location>
</feature>
<feature type="domain" description="4'-phosphopantetheinyl transferase" evidence="4">
    <location>
        <begin position="140"/>
        <end position="224"/>
    </location>
</feature>
<reference evidence="6 7" key="1">
    <citation type="journal article" date="2020" name="Nat. Food">
        <title>A phased Vanilla planifolia genome enables genetic improvement of flavour and production.</title>
        <authorList>
            <person name="Hasing T."/>
            <person name="Tang H."/>
            <person name="Brym M."/>
            <person name="Khazi F."/>
            <person name="Huang T."/>
            <person name="Chambers A.H."/>
        </authorList>
    </citation>
    <scope>NUCLEOTIDE SEQUENCE [LARGE SCALE GENOMIC DNA]</scope>
    <source>
        <tissue evidence="6">Leaf</tissue>
    </source>
</reference>
<dbReference type="GO" id="GO:0008897">
    <property type="term" value="F:holo-[acyl-carrier-protein] synthase activity"/>
    <property type="evidence" value="ECO:0007669"/>
    <property type="project" value="UniProtKB-EC"/>
</dbReference>
<organism evidence="6 7">
    <name type="scientific">Vanilla planifolia</name>
    <name type="common">Vanilla</name>
    <dbReference type="NCBI Taxonomy" id="51239"/>
    <lineage>
        <taxon>Eukaryota</taxon>
        <taxon>Viridiplantae</taxon>
        <taxon>Streptophyta</taxon>
        <taxon>Embryophyta</taxon>
        <taxon>Tracheophyta</taxon>
        <taxon>Spermatophyta</taxon>
        <taxon>Magnoliopsida</taxon>
        <taxon>Liliopsida</taxon>
        <taxon>Asparagales</taxon>
        <taxon>Orchidaceae</taxon>
        <taxon>Vanilloideae</taxon>
        <taxon>Vanilleae</taxon>
        <taxon>Vanilla</taxon>
    </lineage>
</organism>
<protein>
    <recommendedName>
        <fullName evidence="1">holo-[acyl-carrier-protein] synthase</fullName>
        <ecNumber evidence="1">2.7.8.7</ecNumber>
    </recommendedName>
</protein>
<name>A0A835QBF4_VANPL</name>
<comment type="caution">
    <text evidence="6">The sequence shown here is derived from an EMBL/GenBank/DDBJ whole genome shotgun (WGS) entry which is preliminary data.</text>
</comment>
<evidence type="ECO:0000259" key="5">
    <source>
        <dbReference type="Pfam" id="PF22624"/>
    </source>
</evidence>
<evidence type="ECO:0000313" key="7">
    <source>
        <dbReference type="Proteomes" id="UP000636800"/>
    </source>
</evidence>
<dbReference type="PANTHER" id="PTHR12215:SF15">
    <property type="entry name" value="4'-PHOSPHOPANTETHEINYL TRANSFERASE SUPERFAMILY-RELATED"/>
    <property type="match status" value="1"/>
</dbReference>
<dbReference type="EMBL" id="JADCNL010000009">
    <property type="protein sequence ID" value="KAG0466544.1"/>
    <property type="molecule type" value="Genomic_DNA"/>
</dbReference>
<dbReference type="PANTHER" id="PTHR12215">
    <property type="entry name" value="PHOSPHOPANTETHEINE TRANSFERASE"/>
    <property type="match status" value="1"/>
</dbReference>
<evidence type="ECO:0000259" key="4">
    <source>
        <dbReference type="Pfam" id="PF01648"/>
    </source>
</evidence>
<dbReference type="OrthoDB" id="207175at2759"/>
<evidence type="ECO:0000256" key="3">
    <source>
        <dbReference type="SAM" id="MobiDB-lite"/>
    </source>
</evidence>
<dbReference type="GO" id="GO:0005829">
    <property type="term" value="C:cytosol"/>
    <property type="evidence" value="ECO:0007669"/>
    <property type="project" value="TreeGrafter"/>
</dbReference>
<proteinExistence type="predicted"/>
<dbReference type="InterPro" id="IPR008278">
    <property type="entry name" value="4-PPantetheinyl_Trfase_dom"/>
</dbReference>
<dbReference type="EC" id="2.7.8.7" evidence="1"/>
<feature type="compositionally biased region" description="Basic and acidic residues" evidence="3">
    <location>
        <begin position="306"/>
        <end position="315"/>
    </location>
</feature>